<evidence type="ECO:0000256" key="11">
    <source>
        <dbReference type="PROSITE-ProRule" id="PRU00703"/>
    </source>
</evidence>
<evidence type="ECO:0000256" key="10">
    <source>
        <dbReference type="ARBA" id="ARBA00022884"/>
    </source>
</evidence>
<evidence type="ECO:0000259" key="13">
    <source>
        <dbReference type="PROSITE" id="PS51371"/>
    </source>
</evidence>
<organism evidence="14 15">
    <name type="scientific">Leptothoe kymatousa TAU-MAC 1615</name>
    <dbReference type="NCBI Taxonomy" id="2364775"/>
    <lineage>
        <taxon>Bacteria</taxon>
        <taxon>Bacillati</taxon>
        <taxon>Cyanobacteriota</taxon>
        <taxon>Cyanophyceae</taxon>
        <taxon>Nodosilineales</taxon>
        <taxon>Cymatolegaceae</taxon>
        <taxon>Leptothoe</taxon>
        <taxon>Leptothoe kymatousa</taxon>
    </lineage>
</organism>
<dbReference type="Pfam" id="PF01368">
    <property type="entry name" value="DHH"/>
    <property type="match status" value="1"/>
</dbReference>
<dbReference type="Pfam" id="PF00571">
    <property type="entry name" value="CBS"/>
    <property type="match status" value="2"/>
</dbReference>
<dbReference type="PANTHER" id="PTHR47788:SF1">
    <property type="entry name" value="A-ADDING TRNA NUCLEOTIDYLTRANSFERASE"/>
    <property type="match status" value="1"/>
</dbReference>
<dbReference type="InterPro" id="IPR000644">
    <property type="entry name" value="CBS_dom"/>
</dbReference>
<dbReference type="InterPro" id="IPR001667">
    <property type="entry name" value="DDH_dom"/>
</dbReference>
<evidence type="ECO:0000256" key="4">
    <source>
        <dbReference type="ARBA" id="ARBA00022679"/>
    </source>
</evidence>
<evidence type="ECO:0000313" key="14">
    <source>
        <dbReference type="EMBL" id="MBT9310719.1"/>
    </source>
</evidence>
<dbReference type="PANTHER" id="PTHR47788">
    <property type="entry name" value="POLYA POLYMERASE"/>
    <property type="match status" value="1"/>
</dbReference>
<evidence type="ECO:0000256" key="6">
    <source>
        <dbReference type="ARBA" id="ARBA00022695"/>
    </source>
</evidence>
<keyword evidence="7" id="KW-0479">Metal-binding</keyword>
<keyword evidence="15" id="KW-1185">Reference proteome</keyword>
<comment type="cofactor">
    <cofactor evidence="1">
        <name>Mg(2+)</name>
        <dbReference type="ChEBI" id="CHEBI:18420"/>
    </cofactor>
</comment>
<dbReference type="RefSeq" id="WP_215616631.1">
    <property type="nucleotide sequence ID" value="NZ_JADOER010000002.1"/>
</dbReference>
<reference evidence="14 15" key="1">
    <citation type="journal article" date="2021" name="Mar. Drugs">
        <title>Genome Reduction and Secondary Metabolism of the Marine Sponge-Associated Cyanobacterium Leptothoe.</title>
        <authorList>
            <person name="Konstantinou D."/>
            <person name="Popin R.V."/>
            <person name="Fewer D.P."/>
            <person name="Sivonen K."/>
            <person name="Gkelis S."/>
        </authorList>
    </citation>
    <scope>NUCLEOTIDE SEQUENCE [LARGE SCALE GENOMIC DNA]</scope>
    <source>
        <strain evidence="14 15">TAU-MAC 1615</strain>
    </source>
</reference>
<sequence>MDLILCHTTADFDTLGAAVGLSCLCPGSRIVLPGGTHAAVRAFLALHRDEYPLIERRAVTLAMMRSIMVVDCHLRSRLGGASAWIEYAIANQLPITIYDHHTASAPDMPGAHHIEAVGATTTLVVEALQQANRTLSPTQATVMALGIHGDTGSLTFAQATPRDAHALAWLMEQGANQQTVAESSEPGLSQVLQDLLSFALDTAVVHRENGYAIATVYLETPQFTAGLSTLASHLITLLGVDSLLLAAVYEAKAKSRLTLISRTRAHTGVNCQALLQPYGGGGHICAAAANLAPDDDPEGVFQQVCQALKQAHHPSVVAQDVMSSPVRTIRAGTTVADAQRILLRYGHSGLCVANEAGELQGIISRRDIDLALHHGFSHAPVKGYMTLDLKTVTPGTALDEIQSLMVTYDVGRLPVIDGSALVGIVTRTDVLRQMYPAVASAQNDGGGLNINVYQRLQTSLQAYPTALESQELWALLSQIAKAAQQRGWHLYVVGGAVRDLLLAPENTVVPLKDIDLVVDSFRSSVVDGAGVVLAQQLQQQYPEAELQVHGEFQTAALIWRARAGHAPLMIDIATARTEFYPYPAANPEVEASSIRQDLYRRDFTINALAIRLTSPQPGLLLDFFGGALDLRRRQVRVLHANSFIEDPTRIFRAVRFAVRLGFTLDAQTERFIRYAIDSGIYADLQAQKERRRLPALQTRLKAELSYIFQADYWAQSLGLLDKLGALSCLHPDLSIDAALWRQMHRVGRWRQRFIDAVGRDMGVAPWLMRLEVLLAKLDARSQIATDLQLPLGSIQRLEHLGSTEATLLAQLQPKQLPSDIYQTLETYDIPTLLLASVRYPKRIGTYVWQYATRLIHIKSPIDGYHLKRLGYAPGPTYRQMLTVLTHAALDGHVVSVDSAEAYLKRHYPLEQLHPQSNPSD</sequence>
<dbReference type="EMBL" id="JADOER010000002">
    <property type="protein sequence ID" value="MBT9310719.1"/>
    <property type="molecule type" value="Genomic_DNA"/>
</dbReference>
<dbReference type="Pfam" id="PF01743">
    <property type="entry name" value="PolyA_pol"/>
    <property type="match status" value="1"/>
</dbReference>
<dbReference type="SUPFAM" id="SSF64182">
    <property type="entry name" value="DHH phosphoesterases"/>
    <property type="match status" value="1"/>
</dbReference>
<evidence type="ECO:0000256" key="5">
    <source>
        <dbReference type="ARBA" id="ARBA00022694"/>
    </source>
</evidence>
<dbReference type="PROSITE" id="PS51371">
    <property type="entry name" value="CBS"/>
    <property type="match status" value="2"/>
</dbReference>
<evidence type="ECO:0000256" key="12">
    <source>
        <dbReference type="RuleBase" id="RU003953"/>
    </source>
</evidence>
<accession>A0ABS5XYK9</accession>
<dbReference type="SUPFAM" id="SSF54631">
    <property type="entry name" value="CBS-domain pair"/>
    <property type="match status" value="1"/>
</dbReference>
<keyword evidence="9" id="KW-0460">Magnesium</keyword>
<keyword evidence="5" id="KW-0819">tRNA processing</keyword>
<evidence type="ECO:0000256" key="2">
    <source>
        <dbReference type="ARBA" id="ARBA00007265"/>
    </source>
</evidence>
<dbReference type="CDD" id="cd04595">
    <property type="entry name" value="CBS_pair_DHH_polyA_Pol_assoc"/>
    <property type="match status" value="1"/>
</dbReference>
<dbReference type="Gene3D" id="1.10.3090.10">
    <property type="entry name" value="cca-adding enzyme, domain 2"/>
    <property type="match status" value="1"/>
</dbReference>
<keyword evidence="8" id="KW-0547">Nucleotide-binding</keyword>
<feature type="domain" description="CBS" evidence="13">
    <location>
        <begin position="385"/>
        <end position="440"/>
    </location>
</feature>
<gene>
    <name evidence="14" type="ORF">IXB28_00745</name>
</gene>
<evidence type="ECO:0000256" key="9">
    <source>
        <dbReference type="ARBA" id="ARBA00022842"/>
    </source>
</evidence>
<keyword evidence="6" id="KW-0548">Nucleotidyltransferase</keyword>
<evidence type="ECO:0000256" key="7">
    <source>
        <dbReference type="ARBA" id="ARBA00022723"/>
    </source>
</evidence>
<dbReference type="SUPFAM" id="SSF81891">
    <property type="entry name" value="Poly A polymerase C-terminal region-like"/>
    <property type="match status" value="1"/>
</dbReference>
<feature type="domain" description="CBS" evidence="13">
    <location>
        <begin position="322"/>
        <end position="381"/>
    </location>
</feature>
<dbReference type="InterPro" id="IPR038763">
    <property type="entry name" value="DHH_sf"/>
</dbReference>
<evidence type="ECO:0000256" key="8">
    <source>
        <dbReference type="ARBA" id="ARBA00022741"/>
    </source>
</evidence>
<comment type="caution">
    <text evidence="14">The sequence shown here is derived from an EMBL/GenBank/DDBJ whole genome shotgun (WGS) entry which is preliminary data.</text>
</comment>
<keyword evidence="4 12" id="KW-0808">Transferase</keyword>
<evidence type="ECO:0000313" key="15">
    <source>
        <dbReference type="Proteomes" id="UP001196661"/>
    </source>
</evidence>
<dbReference type="SMART" id="SM00116">
    <property type="entry name" value="CBS"/>
    <property type="match status" value="2"/>
</dbReference>
<evidence type="ECO:0000256" key="1">
    <source>
        <dbReference type="ARBA" id="ARBA00001946"/>
    </source>
</evidence>
<keyword evidence="3" id="KW-0820">tRNA-binding</keyword>
<protein>
    <submittedName>
        <fullName evidence="14">CBS domain-containing protein</fullName>
    </submittedName>
</protein>
<dbReference type="SUPFAM" id="SSF81301">
    <property type="entry name" value="Nucleotidyltransferase"/>
    <property type="match status" value="1"/>
</dbReference>
<dbReference type="CDD" id="cd05398">
    <property type="entry name" value="NT_ClassII-CCAase"/>
    <property type="match status" value="1"/>
</dbReference>
<dbReference type="InterPro" id="IPR043519">
    <property type="entry name" value="NT_sf"/>
</dbReference>
<dbReference type="InterPro" id="IPR052390">
    <property type="entry name" value="tRNA_nt/polyA_polymerase"/>
</dbReference>
<evidence type="ECO:0000256" key="3">
    <source>
        <dbReference type="ARBA" id="ARBA00022555"/>
    </source>
</evidence>
<dbReference type="Gene3D" id="3.90.1640.10">
    <property type="entry name" value="inorganic pyrophosphatase (n-terminal core)"/>
    <property type="match status" value="1"/>
</dbReference>
<name>A0ABS5XYK9_9CYAN</name>
<dbReference type="Proteomes" id="UP001196661">
    <property type="component" value="Unassembled WGS sequence"/>
</dbReference>
<keyword evidence="11" id="KW-0129">CBS domain</keyword>
<comment type="similarity">
    <text evidence="2 12">Belongs to the tRNA nucleotidyltransferase/poly(A) polymerase family.</text>
</comment>
<keyword evidence="10 12" id="KW-0694">RNA-binding</keyword>
<dbReference type="InterPro" id="IPR002646">
    <property type="entry name" value="PolA_pol_head_dom"/>
</dbReference>
<dbReference type="Gene3D" id="3.30.460.10">
    <property type="entry name" value="Beta Polymerase, domain 2"/>
    <property type="match status" value="1"/>
</dbReference>
<dbReference type="InterPro" id="IPR046342">
    <property type="entry name" value="CBS_dom_sf"/>
</dbReference>
<proteinExistence type="inferred from homology"/>
<dbReference type="Gene3D" id="3.10.580.10">
    <property type="entry name" value="CBS-domain"/>
    <property type="match status" value="1"/>
</dbReference>
<dbReference type="Gene3D" id="3.10.310.30">
    <property type="match status" value="1"/>
</dbReference>